<dbReference type="Pfam" id="PF13411">
    <property type="entry name" value="MerR_1"/>
    <property type="match status" value="1"/>
</dbReference>
<dbReference type="PANTHER" id="PTHR30204">
    <property type="entry name" value="REDOX-CYCLING DRUG-SENSING TRANSCRIPTIONAL ACTIVATOR SOXR"/>
    <property type="match status" value="1"/>
</dbReference>
<gene>
    <name evidence="3" type="primary">zntR</name>
    <name evidence="3" type="ORF">GAK30_02423</name>
</gene>
<dbReference type="InterPro" id="IPR000551">
    <property type="entry name" value="MerR-type_HTH_dom"/>
</dbReference>
<accession>A0A7V8FN36</accession>
<name>A0A7V8FN36_9BURK</name>
<proteinExistence type="predicted"/>
<dbReference type="GO" id="GO:0003700">
    <property type="term" value="F:DNA-binding transcription factor activity"/>
    <property type="evidence" value="ECO:0007669"/>
    <property type="project" value="InterPro"/>
</dbReference>
<dbReference type="SMART" id="SM00422">
    <property type="entry name" value="HTH_MERR"/>
    <property type="match status" value="1"/>
</dbReference>
<evidence type="ECO:0000256" key="1">
    <source>
        <dbReference type="ARBA" id="ARBA00023125"/>
    </source>
</evidence>
<evidence type="ECO:0000313" key="4">
    <source>
        <dbReference type="Proteomes" id="UP000461670"/>
    </source>
</evidence>
<comment type="caution">
    <text evidence="3">The sequence shown here is derived from an EMBL/GenBank/DDBJ whole genome shotgun (WGS) entry which is preliminary data.</text>
</comment>
<dbReference type="PROSITE" id="PS00552">
    <property type="entry name" value="HTH_MERR_1"/>
    <property type="match status" value="1"/>
</dbReference>
<dbReference type="Gene3D" id="1.10.1660.10">
    <property type="match status" value="1"/>
</dbReference>
<sequence>MDRENPSYRIGQAAQAAGLSAASIRFYEKEGLLGPGTRSEASYRLYSDEDVHRLRFIRLCRALDMSLDEVRTLLALDLRDHADCERAQQTLDEHLRHVHERMAELRALERDLQSLRACCDGQGPHCGIMEALHARADEPVPEAEPRGPAHRHV</sequence>
<dbReference type="PANTHER" id="PTHR30204:SF92">
    <property type="entry name" value="HTH-TYPE TRANSCRIPTIONAL REGULATOR ZNTR"/>
    <property type="match status" value="1"/>
</dbReference>
<dbReference type="PROSITE" id="PS50937">
    <property type="entry name" value="HTH_MERR_2"/>
    <property type="match status" value="1"/>
</dbReference>
<dbReference type="EMBL" id="WNDQ01000033">
    <property type="protein sequence ID" value="KAF1020600.1"/>
    <property type="molecule type" value="Genomic_DNA"/>
</dbReference>
<protein>
    <submittedName>
        <fullName evidence="3">HTH-type transcriptional regulator ZntR</fullName>
    </submittedName>
</protein>
<dbReference type="AlphaFoldDB" id="A0A7V8FN36"/>
<organism evidence="3 4">
    <name type="scientific">Paracidovorax wautersii</name>
    <dbReference type="NCBI Taxonomy" id="1177982"/>
    <lineage>
        <taxon>Bacteria</taxon>
        <taxon>Pseudomonadati</taxon>
        <taxon>Pseudomonadota</taxon>
        <taxon>Betaproteobacteria</taxon>
        <taxon>Burkholderiales</taxon>
        <taxon>Comamonadaceae</taxon>
        <taxon>Paracidovorax</taxon>
    </lineage>
</organism>
<dbReference type="PRINTS" id="PR00040">
    <property type="entry name" value="HTHMERR"/>
</dbReference>
<evidence type="ECO:0000313" key="3">
    <source>
        <dbReference type="EMBL" id="KAF1020600.1"/>
    </source>
</evidence>
<reference evidence="4" key="1">
    <citation type="journal article" date="2020" name="MBio">
        <title>Horizontal gene transfer to a defensive symbiont with a reduced genome amongst a multipartite beetle microbiome.</title>
        <authorList>
            <person name="Waterworth S.C."/>
            <person name="Florez L.V."/>
            <person name="Rees E.R."/>
            <person name="Hertweck C."/>
            <person name="Kaltenpoth M."/>
            <person name="Kwan J.C."/>
        </authorList>
    </citation>
    <scope>NUCLEOTIDE SEQUENCE [LARGE SCALE GENOMIC DNA]</scope>
</reference>
<dbReference type="GO" id="GO:0003677">
    <property type="term" value="F:DNA binding"/>
    <property type="evidence" value="ECO:0007669"/>
    <property type="project" value="UniProtKB-KW"/>
</dbReference>
<dbReference type="SUPFAM" id="SSF46955">
    <property type="entry name" value="Putative DNA-binding domain"/>
    <property type="match status" value="1"/>
</dbReference>
<evidence type="ECO:0000259" key="2">
    <source>
        <dbReference type="PROSITE" id="PS50937"/>
    </source>
</evidence>
<dbReference type="InterPro" id="IPR047057">
    <property type="entry name" value="MerR_fam"/>
</dbReference>
<dbReference type="Proteomes" id="UP000461670">
    <property type="component" value="Unassembled WGS sequence"/>
</dbReference>
<keyword evidence="1" id="KW-0238">DNA-binding</keyword>
<feature type="domain" description="HTH merR-type" evidence="2">
    <location>
        <begin position="7"/>
        <end position="76"/>
    </location>
</feature>
<dbReference type="InterPro" id="IPR009061">
    <property type="entry name" value="DNA-bd_dom_put_sf"/>
</dbReference>